<dbReference type="Proteomes" id="UP000006727">
    <property type="component" value="Chromosome 23"/>
</dbReference>
<dbReference type="Gramene" id="Pp3c23_11750V3.1">
    <property type="protein sequence ID" value="PAC:32950963.CDS.1"/>
    <property type="gene ID" value="Pp3c23_11750"/>
</dbReference>
<proteinExistence type="predicted"/>
<evidence type="ECO:0000313" key="1">
    <source>
        <dbReference type="EMBL" id="PNR29261.1"/>
    </source>
</evidence>
<reference evidence="1 3" key="2">
    <citation type="journal article" date="2018" name="Plant J.">
        <title>The Physcomitrella patens chromosome-scale assembly reveals moss genome structure and evolution.</title>
        <authorList>
            <person name="Lang D."/>
            <person name="Ullrich K.K."/>
            <person name="Murat F."/>
            <person name="Fuchs J."/>
            <person name="Jenkins J."/>
            <person name="Haas F.B."/>
            <person name="Piednoel M."/>
            <person name="Gundlach H."/>
            <person name="Van Bel M."/>
            <person name="Meyberg R."/>
            <person name="Vives C."/>
            <person name="Morata J."/>
            <person name="Symeonidi A."/>
            <person name="Hiss M."/>
            <person name="Muchero W."/>
            <person name="Kamisugi Y."/>
            <person name="Saleh O."/>
            <person name="Blanc G."/>
            <person name="Decker E.L."/>
            <person name="van Gessel N."/>
            <person name="Grimwood J."/>
            <person name="Hayes R.D."/>
            <person name="Graham S.W."/>
            <person name="Gunter L.E."/>
            <person name="McDaniel S.F."/>
            <person name="Hoernstein S.N.W."/>
            <person name="Larsson A."/>
            <person name="Li F.W."/>
            <person name="Perroud P.F."/>
            <person name="Phillips J."/>
            <person name="Ranjan P."/>
            <person name="Rokshar D.S."/>
            <person name="Rothfels C.J."/>
            <person name="Schneider L."/>
            <person name="Shu S."/>
            <person name="Stevenson D.W."/>
            <person name="Thummler F."/>
            <person name="Tillich M."/>
            <person name="Villarreal Aguilar J.C."/>
            <person name="Widiez T."/>
            <person name="Wong G.K."/>
            <person name="Wymore A."/>
            <person name="Zhang Y."/>
            <person name="Zimmer A.D."/>
            <person name="Quatrano R.S."/>
            <person name="Mayer K.F.X."/>
            <person name="Goodstein D."/>
            <person name="Casacuberta J.M."/>
            <person name="Vandepoele K."/>
            <person name="Reski R."/>
            <person name="Cuming A.C."/>
            <person name="Tuskan G.A."/>
            <person name="Maumus F."/>
            <person name="Salse J."/>
            <person name="Schmutz J."/>
            <person name="Rensing S.A."/>
        </authorList>
    </citation>
    <scope>NUCLEOTIDE SEQUENCE [LARGE SCALE GENOMIC DNA]</scope>
    <source>
        <strain evidence="2 3">cv. Gransden 2004</strain>
    </source>
</reference>
<dbReference type="EMBL" id="ABEU02000023">
    <property type="protein sequence ID" value="PNR29261.1"/>
    <property type="molecule type" value="Genomic_DNA"/>
</dbReference>
<reference evidence="2" key="3">
    <citation type="submission" date="2020-12" db="UniProtKB">
        <authorList>
            <consortium name="EnsemblPlants"/>
        </authorList>
    </citation>
    <scope>IDENTIFICATION</scope>
</reference>
<gene>
    <name evidence="1" type="ORF">PHYPA_027953</name>
</gene>
<dbReference type="EnsemblPlants" id="Pp3c23_11750V3.2">
    <property type="protein sequence ID" value="PAC:32950964.CDS.1"/>
    <property type="gene ID" value="Pp3c23_11750"/>
</dbReference>
<evidence type="ECO:0000313" key="3">
    <source>
        <dbReference type="Proteomes" id="UP000006727"/>
    </source>
</evidence>
<dbReference type="Gramene" id="Pp3c23_11750V3.2">
    <property type="protein sequence ID" value="PAC:32950964.CDS.1"/>
    <property type="gene ID" value="Pp3c23_11750"/>
</dbReference>
<keyword evidence="3" id="KW-1185">Reference proteome</keyword>
<dbReference type="InParanoid" id="A0A2K1IJ07"/>
<evidence type="ECO:0000313" key="2">
    <source>
        <dbReference type="EnsemblPlants" id="PAC:32950963.CDS.1"/>
    </source>
</evidence>
<reference evidence="1 3" key="1">
    <citation type="journal article" date="2008" name="Science">
        <title>The Physcomitrella genome reveals evolutionary insights into the conquest of land by plants.</title>
        <authorList>
            <person name="Rensing S."/>
            <person name="Lang D."/>
            <person name="Zimmer A."/>
            <person name="Terry A."/>
            <person name="Salamov A."/>
            <person name="Shapiro H."/>
            <person name="Nishiyama T."/>
            <person name="Perroud P.-F."/>
            <person name="Lindquist E."/>
            <person name="Kamisugi Y."/>
            <person name="Tanahashi T."/>
            <person name="Sakakibara K."/>
            <person name="Fujita T."/>
            <person name="Oishi K."/>
            <person name="Shin-I T."/>
            <person name="Kuroki Y."/>
            <person name="Toyoda A."/>
            <person name="Suzuki Y."/>
            <person name="Hashimoto A."/>
            <person name="Yamaguchi K."/>
            <person name="Sugano A."/>
            <person name="Kohara Y."/>
            <person name="Fujiyama A."/>
            <person name="Anterola A."/>
            <person name="Aoki S."/>
            <person name="Ashton N."/>
            <person name="Barbazuk W.B."/>
            <person name="Barker E."/>
            <person name="Bennetzen J."/>
            <person name="Bezanilla M."/>
            <person name="Blankenship R."/>
            <person name="Cho S.H."/>
            <person name="Dutcher S."/>
            <person name="Estelle M."/>
            <person name="Fawcett J.A."/>
            <person name="Gundlach H."/>
            <person name="Hanada K."/>
            <person name="Heyl A."/>
            <person name="Hicks K.A."/>
            <person name="Hugh J."/>
            <person name="Lohr M."/>
            <person name="Mayer K."/>
            <person name="Melkozernov A."/>
            <person name="Murata T."/>
            <person name="Nelson D."/>
            <person name="Pils B."/>
            <person name="Prigge M."/>
            <person name="Reiss B."/>
            <person name="Renner T."/>
            <person name="Rombauts S."/>
            <person name="Rushton P."/>
            <person name="Sanderfoot A."/>
            <person name="Schween G."/>
            <person name="Shiu S.-H."/>
            <person name="Stueber K."/>
            <person name="Theodoulou F.L."/>
            <person name="Tu H."/>
            <person name="Van de Peer Y."/>
            <person name="Verrier P.J."/>
            <person name="Waters E."/>
            <person name="Wood A."/>
            <person name="Yang L."/>
            <person name="Cove D."/>
            <person name="Cuming A."/>
            <person name="Hasebe M."/>
            <person name="Lucas S."/>
            <person name="Mishler D.B."/>
            <person name="Reski R."/>
            <person name="Grigoriev I."/>
            <person name="Quatrano R.S."/>
            <person name="Boore J.L."/>
        </authorList>
    </citation>
    <scope>NUCLEOTIDE SEQUENCE [LARGE SCALE GENOMIC DNA]</scope>
    <source>
        <strain evidence="2 3">cv. Gransden 2004</strain>
    </source>
</reference>
<dbReference type="EnsemblPlants" id="Pp3c23_11750V3.1">
    <property type="protein sequence ID" value="PAC:32950963.CDS.1"/>
    <property type="gene ID" value="Pp3c23_11750"/>
</dbReference>
<name>A0A2K1IJ07_PHYPA</name>
<dbReference type="AlphaFoldDB" id="A0A2K1IJ07"/>
<organism evidence="1">
    <name type="scientific">Physcomitrium patens</name>
    <name type="common">Spreading-leaved earth moss</name>
    <name type="synonym">Physcomitrella patens</name>
    <dbReference type="NCBI Taxonomy" id="3218"/>
    <lineage>
        <taxon>Eukaryota</taxon>
        <taxon>Viridiplantae</taxon>
        <taxon>Streptophyta</taxon>
        <taxon>Embryophyta</taxon>
        <taxon>Bryophyta</taxon>
        <taxon>Bryophytina</taxon>
        <taxon>Bryopsida</taxon>
        <taxon>Funariidae</taxon>
        <taxon>Funariales</taxon>
        <taxon>Funariaceae</taxon>
        <taxon>Physcomitrium</taxon>
    </lineage>
</organism>
<protein>
    <submittedName>
        <fullName evidence="1 2">Uncharacterized protein</fullName>
    </submittedName>
</protein>
<sequence>MEKRGATKTRGPPEKGCKRSEERTLNYIHISIHGHILEEIVVACLHASTDVDIDIDGMWVGLRWCLASSYLGEPRLNRRT</sequence>
<accession>A0A2K1IJ07</accession>